<evidence type="ECO:0000313" key="2">
    <source>
        <dbReference type="Proteomes" id="UP001172155"/>
    </source>
</evidence>
<name>A0AA40K7T3_9PEZI</name>
<accession>A0AA40K7T3</accession>
<evidence type="ECO:0000313" key="1">
    <source>
        <dbReference type="EMBL" id="KAK0749161.1"/>
    </source>
</evidence>
<organism evidence="1 2">
    <name type="scientific">Schizothecium vesticola</name>
    <dbReference type="NCBI Taxonomy" id="314040"/>
    <lineage>
        <taxon>Eukaryota</taxon>
        <taxon>Fungi</taxon>
        <taxon>Dikarya</taxon>
        <taxon>Ascomycota</taxon>
        <taxon>Pezizomycotina</taxon>
        <taxon>Sordariomycetes</taxon>
        <taxon>Sordariomycetidae</taxon>
        <taxon>Sordariales</taxon>
        <taxon>Schizotheciaceae</taxon>
        <taxon>Schizothecium</taxon>
    </lineage>
</organism>
<comment type="caution">
    <text evidence="1">The sequence shown here is derived from an EMBL/GenBank/DDBJ whole genome shotgun (WGS) entry which is preliminary data.</text>
</comment>
<sequence>MDRMGTGVCCDVADLDVLDAACAFPLLRCAYRTPPLVPGGRPTPERAIPDQMHFQSWHEEWNMHVLSRDWTDKTTDDKETNHGARAGQIGREGKTCTYPGDSVVMMGFSPSFFRFLFIAELPFEADAPAAAAGGCAGASFALFKPFMLAMWKKRDVGVGGAGRYVEARTVERRCKFEPATTGGGGAERAVLEYLSVLLASRSSALGEAGQCDLEAGRGRGKMSTGRLLLTRKPASRLMASLLVAHGGRRGTRRGCGSIRWRVEADDRIGRTNLW</sequence>
<reference evidence="1" key="1">
    <citation type="submission" date="2023-06" db="EMBL/GenBank/DDBJ databases">
        <title>Genome-scale phylogeny and comparative genomics of the fungal order Sordariales.</title>
        <authorList>
            <consortium name="Lawrence Berkeley National Laboratory"/>
            <person name="Hensen N."/>
            <person name="Bonometti L."/>
            <person name="Westerberg I."/>
            <person name="Brannstrom I.O."/>
            <person name="Guillou S."/>
            <person name="Cros-Aarteil S."/>
            <person name="Calhoun S."/>
            <person name="Haridas S."/>
            <person name="Kuo A."/>
            <person name="Mondo S."/>
            <person name="Pangilinan J."/>
            <person name="Riley R."/>
            <person name="LaButti K."/>
            <person name="Andreopoulos B."/>
            <person name="Lipzen A."/>
            <person name="Chen C."/>
            <person name="Yanf M."/>
            <person name="Daum C."/>
            <person name="Ng V."/>
            <person name="Clum A."/>
            <person name="Steindorff A."/>
            <person name="Ohm R."/>
            <person name="Martin F."/>
            <person name="Silar P."/>
            <person name="Natvig D."/>
            <person name="Lalanne C."/>
            <person name="Gautier V."/>
            <person name="Ament-velasquez S.L."/>
            <person name="Kruys A."/>
            <person name="Hutchinson M.I."/>
            <person name="Powell A.J."/>
            <person name="Barry K."/>
            <person name="Miller A.N."/>
            <person name="Grigoriev I.V."/>
            <person name="Debuchy R."/>
            <person name="Gladieux P."/>
            <person name="Thoren M.H."/>
            <person name="Johannesson H."/>
        </authorList>
    </citation>
    <scope>NUCLEOTIDE SEQUENCE</scope>
    <source>
        <strain evidence="1">SMH3187-1</strain>
    </source>
</reference>
<gene>
    <name evidence="1" type="ORF">B0T18DRAFT_98807</name>
</gene>
<dbReference type="AlphaFoldDB" id="A0AA40K7T3"/>
<proteinExistence type="predicted"/>
<dbReference type="EMBL" id="JAUKUD010000003">
    <property type="protein sequence ID" value="KAK0749161.1"/>
    <property type="molecule type" value="Genomic_DNA"/>
</dbReference>
<dbReference type="Proteomes" id="UP001172155">
    <property type="component" value="Unassembled WGS sequence"/>
</dbReference>
<protein>
    <submittedName>
        <fullName evidence="1">Uncharacterized protein</fullName>
    </submittedName>
</protein>
<keyword evidence="2" id="KW-1185">Reference proteome</keyword>